<accession>A0A177ATP4</accession>
<feature type="domain" description="RdRp catalytic" evidence="1">
    <location>
        <begin position="1"/>
        <end position="167"/>
    </location>
</feature>
<reference evidence="2 3" key="1">
    <citation type="submission" date="2016-04" db="EMBL/GenBank/DDBJ databases">
        <title>The genome of Intoshia linei affirms orthonectids as highly simplified spiralians.</title>
        <authorList>
            <person name="Mikhailov K.V."/>
            <person name="Slusarev G.S."/>
            <person name="Nikitin M.A."/>
            <person name="Logacheva M.D."/>
            <person name="Penin A."/>
            <person name="Aleoshin V."/>
            <person name="Panchin Y.V."/>
        </authorList>
    </citation>
    <scope>NUCLEOTIDE SEQUENCE [LARGE SCALE GENOMIC DNA]</scope>
    <source>
        <strain evidence="2">Intl2013</strain>
        <tissue evidence="2">Whole animal</tissue>
    </source>
</reference>
<dbReference type="EMBL" id="LWCA01001323">
    <property type="protein sequence ID" value="OAF65376.1"/>
    <property type="molecule type" value="Genomic_DNA"/>
</dbReference>
<dbReference type="AlphaFoldDB" id="A0A177ATP4"/>
<dbReference type="GO" id="GO:0003968">
    <property type="term" value="F:RNA-directed RNA polymerase activity"/>
    <property type="evidence" value="ECO:0007669"/>
    <property type="project" value="InterPro"/>
</dbReference>
<dbReference type="Proteomes" id="UP000078046">
    <property type="component" value="Unassembled WGS sequence"/>
</dbReference>
<organism evidence="2 3">
    <name type="scientific">Intoshia linei</name>
    <dbReference type="NCBI Taxonomy" id="1819745"/>
    <lineage>
        <taxon>Eukaryota</taxon>
        <taxon>Metazoa</taxon>
        <taxon>Spiralia</taxon>
        <taxon>Lophotrochozoa</taxon>
        <taxon>Mesozoa</taxon>
        <taxon>Orthonectida</taxon>
        <taxon>Rhopaluridae</taxon>
        <taxon>Intoshia</taxon>
    </lineage>
</organism>
<dbReference type="Pfam" id="PF00946">
    <property type="entry name" value="Mononeg_RNA_pol"/>
    <property type="match status" value="1"/>
</dbReference>
<proteinExistence type="predicted"/>
<sequence length="167" mass="19031">MVQKINHYLRHSKATDKNIADDKLMTWLITNDYLKIMDALDSCVVRPPRLSSQHNQAALAQLDKARCADVAKYYVTVKNVRTYTLNGPTATPLQYRHHIQRKPTVSKKILAQGDNQIICLTYKSPSRLDNDSYEQKTKSIKLNVKTIMQSIKNGACKLDLLIKADET</sequence>
<evidence type="ECO:0000259" key="1">
    <source>
        <dbReference type="PROSITE" id="PS50526"/>
    </source>
</evidence>
<dbReference type="PROSITE" id="PS50526">
    <property type="entry name" value="RDRP_SSRNA_NEG_NONSEG"/>
    <property type="match status" value="1"/>
</dbReference>
<comment type="caution">
    <text evidence="2">The sequence shown here is derived from an EMBL/GenBank/DDBJ whole genome shotgun (WGS) entry which is preliminary data.</text>
</comment>
<name>A0A177ATP4_9BILA</name>
<dbReference type="GO" id="GO:0005524">
    <property type="term" value="F:ATP binding"/>
    <property type="evidence" value="ECO:0007669"/>
    <property type="project" value="InterPro"/>
</dbReference>
<gene>
    <name evidence="2" type="ORF">A3Q56_06911</name>
</gene>
<keyword evidence="3" id="KW-1185">Reference proteome</keyword>
<protein>
    <recommendedName>
        <fullName evidence="1">RdRp catalytic domain-containing protein</fullName>
    </recommendedName>
</protein>
<dbReference type="GO" id="GO:0004482">
    <property type="term" value="F:mRNA 5'-cap (guanine-N7-)-methyltransferase activity"/>
    <property type="evidence" value="ECO:0007669"/>
    <property type="project" value="InterPro"/>
</dbReference>
<evidence type="ECO:0000313" key="2">
    <source>
        <dbReference type="EMBL" id="OAF65376.1"/>
    </source>
</evidence>
<dbReference type="InterPro" id="IPR014023">
    <property type="entry name" value="Mononeg_RNA_pol_cat"/>
</dbReference>
<evidence type="ECO:0000313" key="3">
    <source>
        <dbReference type="Proteomes" id="UP000078046"/>
    </source>
</evidence>